<protein>
    <submittedName>
        <fullName evidence="1">Uncharacterized protein</fullName>
    </submittedName>
</protein>
<proteinExistence type="predicted"/>
<comment type="caution">
    <text evidence="1">The sequence shown here is derived from an EMBL/GenBank/DDBJ whole genome shotgun (WGS) entry which is preliminary data.</text>
</comment>
<evidence type="ECO:0000313" key="2">
    <source>
        <dbReference type="Proteomes" id="UP001206925"/>
    </source>
</evidence>
<name>A0AAD5GSY7_AMBAR</name>
<organism evidence="1 2">
    <name type="scientific">Ambrosia artemisiifolia</name>
    <name type="common">Common ragweed</name>
    <dbReference type="NCBI Taxonomy" id="4212"/>
    <lineage>
        <taxon>Eukaryota</taxon>
        <taxon>Viridiplantae</taxon>
        <taxon>Streptophyta</taxon>
        <taxon>Embryophyta</taxon>
        <taxon>Tracheophyta</taxon>
        <taxon>Spermatophyta</taxon>
        <taxon>Magnoliopsida</taxon>
        <taxon>eudicotyledons</taxon>
        <taxon>Gunneridae</taxon>
        <taxon>Pentapetalae</taxon>
        <taxon>asterids</taxon>
        <taxon>campanulids</taxon>
        <taxon>Asterales</taxon>
        <taxon>Asteraceae</taxon>
        <taxon>Asteroideae</taxon>
        <taxon>Heliantheae alliance</taxon>
        <taxon>Heliantheae</taxon>
        <taxon>Ambrosia</taxon>
    </lineage>
</organism>
<dbReference type="Proteomes" id="UP001206925">
    <property type="component" value="Unassembled WGS sequence"/>
</dbReference>
<dbReference type="EMBL" id="JAMZMK010005009">
    <property type="protein sequence ID" value="KAI7753955.1"/>
    <property type="molecule type" value="Genomic_DNA"/>
</dbReference>
<feature type="non-terminal residue" evidence="1">
    <location>
        <position position="119"/>
    </location>
</feature>
<reference evidence="1" key="1">
    <citation type="submission" date="2022-06" db="EMBL/GenBank/DDBJ databases">
        <title>Uncovering the hologenomic basis of an extraordinary plant invasion.</title>
        <authorList>
            <person name="Bieker V.C."/>
            <person name="Martin M.D."/>
            <person name="Gilbert T."/>
            <person name="Hodgins K."/>
            <person name="Battlay P."/>
            <person name="Petersen B."/>
            <person name="Wilson J."/>
        </authorList>
    </citation>
    <scope>NUCLEOTIDE SEQUENCE</scope>
    <source>
        <strain evidence="1">AA19_3_7</strain>
        <tissue evidence="1">Leaf</tissue>
    </source>
</reference>
<sequence>MASLGTGSLCKPTSLLLSGVVKSSSSLTTGARASKFRRISNFDMNESLTFQRSHCNNHTDQKFYERFTPEKKKNKFGLNATSTNNPQFDATHDLINPLGNVFRFVEVLYRFIRPYAAVG</sequence>
<evidence type="ECO:0000313" key="1">
    <source>
        <dbReference type="EMBL" id="KAI7753955.1"/>
    </source>
</evidence>
<gene>
    <name evidence="1" type="ORF">M8C21_029087</name>
</gene>
<dbReference type="AlphaFoldDB" id="A0AAD5GSY7"/>
<accession>A0AAD5GSY7</accession>
<keyword evidence="2" id="KW-1185">Reference proteome</keyword>